<reference evidence="9 10" key="1">
    <citation type="submission" date="2020-09" db="EMBL/GenBank/DDBJ databases">
        <title>Draft Genome Sequences of Oil-Oxidizing Bacteria Halomonas titanicae, Marinobacter lutaoensis, and Virgibacillus halodenitrificans Isolated from Highly Saline Environments.</title>
        <authorList>
            <person name="Grouzdev D.S."/>
            <person name="Sokolova D.S."/>
            <person name="Semenova E.M."/>
            <person name="Borzenkov I.A."/>
            <person name="Bidzhieva S.K."/>
            <person name="Poltaraus A.B."/>
            <person name="Nazina T.N."/>
        </authorList>
    </citation>
    <scope>NUCLEOTIDE SEQUENCE [LARGE SCALE GENOMIC DNA]</scope>
    <source>
        <strain evidence="9 10">VKM B-3472D</strain>
    </source>
</reference>
<evidence type="ECO:0000256" key="3">
    <source>
        <dbReference type="ARBA" id="ARBA00022679"/>
    </source>
</evidence>
<feature type="domain" description="Thiolase N-terminal" evidence="7">
    <location>
        <begin position="4"/>
        <end position="260"/>
    </location>
</feature>
<keyword evidence="4 6" id="KW-0012">Acyltransferase</keyword>
<accession>A0ABR7VN35</accession>
<dbReference type="PANTHER" id="PTHR18919:SF107">
    <property type="entry name" value="ACETYL-COA ACETYLTRANSFERASE, CYTOSOLIC"/>
    <property type="match status" value="1"/>
</dbReference>
<name>A0ABR7VN35_VIRHA</name>
<dbReference type="InterPro" id="IPR002155">
    <property type="entry name" value="Thiolase"/>
</dbReference>
<evidence type="ECO:0000256" key="5">
    <source>
        <dbReference type="ARBA" id="ARBA00030755"/>
    </source>
</evidence>
<evidence type="ECO:0000259" key="8">
    <source>
        <dbReference type="Pfam" id="PF02803"/>
    </source>
</evidence>
<dbReference type="Gene3D" id="3.40.47.10">
    <property type="match status" value="2"/>
</dbReference>
<feature type="domain" description="Thiolase C-terminal" evidence="8">
    <location>
        <begin position="270"/>
        <end position="390"/>
    </location>
</feature>
<comment type="similarity">
    <text evidence="1 6">Belongs to the thiolase-like superfamily. Thiolase family.</text>
</comment>
<dbReference type="SUPFAM" id="SSF53901">
    <property type="entry name" value="Thiolase-like"/>
    <property type="match status" value="2"/>
</dbReference>
<dbReference type="Pfam" id="PF00108">
    <property type="entry name" value="Thiolase_N"/>
    <property type="match status" value="1"/>
</dbReference>
<evidence type="ECO:0000313" key="10">
    <source>
        <dbReference type="Proteomes" id="UP000621631"/>
    </source>
</evidence>
<dbReference type="RefSeq" id="WP_060678527.1">
    <property type="nucleotide sequence ID" value="NZ_JACWEZ010000006.1"/>
</dbReference>
<dbReference type="InterPro" id="IPR016039">
    <property type="entry name" value="Thiolase-like"/>
</dbReference>
<sequence length="392" mass="41649">MNEIYILEGARTPFGTFGGILKDVDPTDLAVTASMEAFKRSNVNPEEVDLTVMGNVIHSAKNAPYLTRHVALKSGIPVEKPALTVNRLCGSGLQSVVSAAQSLMLGEANVALAGGVESMSLAPYALRGTRFGTKLSAPQVDDMLWASLTDEYIGSGMGVTAENLADKYKISREEQDEYAALSHQRAAKARDDGKFMEEIVPVEITSRKGTTKLDTDEHIRDDTTTEKLAKLKSAFKKEGTVTGGNASGINDGAGALIIATGDYVSNKNHKPLAKIISWGIAGVDPSIMGIGPVPAIQQALKRANLTIEDMDLIEVNEAFASQYLAVEKELELDRSKVNVNGGAIALGHPIGASGTRVLYSLCKELKRRDLTYGVASLCIGGGQGIAMVVQVN</sequence>
<evidence type="ECO:0000313" key="9">
    <source>
        <dbReference type="EMBL" id="MBD1223315.1"/>
    </source>
</evidence>
<evidence type="ECO:0000256" key="2">
    <source>
        <dbReference type="ARBA" id="ARBA00012705"/>
    </source>
</evidence>
<gene>
    <name evidence="9" type="ORF">IC602_11975</name>
</gene>
<dbReference type="InterPro" id="IPR020610">
    <property type="entry name" value="Thiolase_AS"/>
</dbReference>
<dbReference type="Proteomes" id="UP000621631">
    <property type="component" value="Unassembled WGS sequence"/>
</dbReference>
<dbReference type="InterPro" id="IPR020615">
    <property type="entry name" value="Thiolase_acyl_enz_int_AS"/>
</dbReference>
<dbReference type="EC" id="2.3.1.9" evidence="2"/>
<keyword evidence="10" id="KW-1185">Reference proteome</keyword>
<evidence type="ECO:0000259" key="7">
    <source>
        <dbReference type="Pfam" id="PF00108"/>
    </source>
</evidence>
<dbReference type="Pfam" id="PF02803">
    <property type="entry name" value="Thiolase_C"/>
    <property type="match status" value="1"/>
</dbReference>
<keyword evidence="3 6" id="KW-0808">Transferase</keyword>
<evidence type="ECO:0000256" key="6">
    <source>
        <dbReference type="RuleBase" id="RU003557"/>
    </source>
</evidence>
<dbReference type="PANTHER" id="PTHR18919">
    <property type="entry name" value="ACETYL-COA C-ACYLTRANSFERASE"/>
    <property type="match status" value="1"/>
</dbReference>
<dbReference type="EMBL" id="JACWEZ010000006">
    <property type="protein sequence ID" value="MBD1223315.1"/>
    <property type="molecule type" value="Genomic_DNA"/>
</dbReference>
<dbReference type="PIRSF" id="PIRSF000429">
    <property type="entry name" value="Ac-CoA_Ac_transf"/>
    <property type="match status" value="1"/>
</dbReference>
<dbReference type="InterPro" id="IPR020613">
    <property type="entry name" value="Thiolase_CS"/>
</dbReference>
<dbReference type="CDD" id="cd00751">
    <property type="entry name" value="thiolase"/>
    <property type="match status" value="1"/>
</dbReference>
<evidence type="ECO:0000256" key="4">
    <source>
        <dbReference type="ARBA" id="ARBA00023315"/>
    </source>
</evidence>
<dbReference type="PROSITE" id="PS00737">
    <property type="entry name" value="THIOLASE_2"/>
    <property type="match status" value="1"/>
</dbReference>
<dbReference type="NCBIfam" id="TIGR01930">
    <property type="entry name" value="AcCoA-C-Actrans"/>
    <property type="match status" value="1"/>
</dbReference>
<dbReference type="PROSITE" id="PS00099">
    <property type="entry name" value="THIOLASE_3"/>
    <property type="match status" value="1"/>
</dbReference>
<organism evidence="9 10">
    <name type="scientific">Virgibacillus halodenitrificans</name>
    <name type="common">Bacillus halodenitrificans</name>
    <dbReference type="NCBI Taxonomy" id="1482"/>
    <lineage>
        <taxon>Bacteria</taxon>
        <taxon>Bacillati</taxon>
        <taxon>Bacillota</taxon>
        <taxon>Bacilli</taxon>
        <taxon>Bacillales</taxon>
        <taxon>Bacillaceae</taxon>
        <taxon>Virgibacillus</taxon>
    </lineage>
</organism>
<evidence type="ECO:0000256" key="1">
    <source>
        <dbReference type="ARBA" id="ARBA00010982"/>
    </source>
</evidence>
<dbReference type="PROSITE" id="PS00098">
    <property type="entry name" value="THIOLASE_1"/>
    <property type="match status" value="1"/>
</dbReference>
<proteinExistence type="inferred from homology"/>
<dbReference type="InterPro" id="IPR020617">
    <property type="entry name" value="Thiolase_C"/>
</dbReference>
<dbReference type="InterPro" id="IPR020616">
    <property type="entry name" value="Thiolase_N"/>
</dbReference>
<comment type="caution">
    <text evidence="9">The sequence shown here is derived from an EMBL/GenBank/DDBJ whole genome shotgun (WGS) entry which is preliminary data.</text>
</comment>
<protein>
    <recommendedName>
        <fullName evidence="2">acetyl-CoA C-acetyltransferase</fullName>
        <ecNumber evidence="2">2.3.1.9</ecNumber>
    </recommendedName>
    <alternativeName>
        <fullName evidence="5">Acetoacetyl-CoA thiolase</fullName>
    </alternativeName>
</protein>